<dbReference type="AlphaFoldDB" id="A0A919SEH4"/>
<name>A0A919SEH4_9ACTN</name>
<proteinExistence type="predicted"/>
<sequence>MQPIPFGRHVLVGAAWVRYEPGGVLHYRELLSAVLVHERWRPRISITEIWVDSVESRDGGRALWGIPKDLADLELRDSPGGDLVAAAGTGPEPGDPRAPIGSASVRRGPRLPGRWPTPLSVVQALGDKVVRTPVRGSAGLRLGTATWRMEAGGPLGYLAGRRPLLTLTLTDFRLRFGAAAPAPAATWP</sequence>
<evidence type="ECO:0000313" key="1">
    <source>
        <dbReference type="EMBL" id="GIM70249.1"/>
    </source>
</evidence>
<dbReference type="SUPFAM" id="SSF160104">
    <property type="entry name" value="Acetoacetate decarboxylase-like"/>
    <property type="match status" value="1"/>
</dbReference>
<dbReference type="Gene3D" id="2.40.400.10">
    <property type="entry name" value="Acetoacetate decarboxylase-like"/>
    <property type="match status" value="1"/>
</dbReference>
<protein>
    <submittedName>
        <fullName evidence="1">Acetoacetate decarboxylase</fullName>
    </submittedName>
</protein>
<dbReference type="EMBL" id="BOQL01000030">
    <property type="protein sequence ID" value="GIM70249.1"/>
    <property type="molecule type" value="Genomic_DNA"/>
</dbReference>
<dbReference type="InterPro" id="IPR010451">
    <property type="entry name" value="Acetoacetate_decarboxylase"/>
</dbReference>
<dbReference type="InterPro" id="IPR023375">
    <property type="entry name" value="ADC_dom_sf"/>
</dbReference>
<evidence type="ECO:0000313" key="2">
    <source>
        <dbReference type="Proteomes" id="UP000681340"/>
    </source>
</evidence>
<gene>
    <name evidence="1" type="ORF">Aau02nite_40120</name>
</gene>
<dbReference type="GO" id="GO:0016829">
    <property type="term" value="F:lyase activity"/>
    <property type="evidence" value="ECO:0007669"/>
    <property type="project" value="InterPro"/>
</dbReference>
<comment type="caution">
    <text evidence="1">The sequence shown here is derived from an EMBL/GenBank/DDBJ whole genome shotgun (WGS) entry which is preliminary data.</text>
</comment>
<organism evidence="1 2">
    <name type="scientific">Actinoplanes auranticolor</name>
    <dbReference type="NCBI Taxonomy" id="47988"/>
    <lineage>
        <taxon>Bacteria</taxon>
        <taxon>Bacillati</taxon>
        <taxon>Actinomycetota</taxon>
        <taxon>Actinomycetes</taxon>
        <taxon>Micromonosporales</taxon>
        <taxon>Micromonosporaceae</taxon>
        <taxon>Actinoplanes</taxon>
    </lineage>
</organism>
<accession>A0A919SEH4</accession>
<dbReference type="Proteomes" id="UP000681340">
    <property type="component" value="Unassembled WGS sequence"/>
</dbReference>
<dbReference type="Pfam" id="PF06314">
    <property type="entry name" value="ADC"/>
    <property type="match status" value="1"/>
</dbReference>
<keyword evidence="2" id="KW-1185">Reference proteome</keyword>
<reference evidence="1" key="1">
    <citation type="submission" date="2021-03" db="EMBL/GenBank/DDBJ databases">
        <title>Whole genome shotgun sequence of Actinoplanes auranticolor NBRC 12245.</title>
        <authorList>
            <person name="Komaki H."/>
            <person name="Tamura T."/>
        </authorList>
    </citation>
    <scope>NUCLEOTIDE SEQUENCE</scope>
    <source>
        <strain evidence="1">NBRC 12245</strain>
    </source>
</reference>